<dbReference type="SUPFAM" id="SSF102198">
    <property type="entry name" value="Putative cyclase"/>
    <property type="match status" value="1"/>
</dbReference>
<dbReference type="Gene3D" id="3.50.30.50">
    <property type="entry name" value="Putative cyclase"/>
    <property type="match status" value="1"/>
</dbReference>
<dbReference type="AlphaFoldDB" id="A0A1V3J1R3"/>
<comment type="caution">
    <text evidence="1">The sequence shown here is derived from an EMBL/GenBank/DDBJ whole genome shotgun (WGS) entry which is preliminary data.</text>
</comment>
<accession>A0A1V3J1R3</accession>
<dbReference type="GO" id="GO:0004061">
    <property type="term" value="F:arylformamidase activity"/>
    <property type="evidence" value="ECO:0007669"/>
    <property type="project" value="InterPro"/>
</dbReference>
<dbReference type="PANTHER" id="PTHR31118">
    <property type="entry name" value="CYCLASE-LIKE PROTEIN 2"/>
    <property type="match status" value="1"/>
</dbReference>
<dbReference type="GO" id="GO:0019441">
    <property type="term" value="P:L-tryptophan catabolic process to kynurenine"/>
    <property type="evidence" value="ECO:0007669"/>
    <property type="project" value="InterPro"/>
</dbReference>
<keyword evidence="2" id="KW-1185">Reference proteome</keyword>
<keyword evidence="1" id="KW-0378">Hydrolase</keyword>
<dbReference type="InterPro" id="IPR007325">
    <property type="entry name" value="KFase/CYL"/>
</dbReference>
<evidence type="ECO:0000313" key="1">
    <source>
        <dbReference type="EMBL" id="OOF48848.1"/>
    </source>
</evidence>
<dbReference type="EMBL" id="MLHL01000021">
    <property type="protein sequence ID" value="OOF48848.1"/>
    <property type="molecule type" value="Genomic_DNA"/>
</dbReference>
<dbReference type="OrthoDB" id="9777007at2"/>
<sequence length="227" mass="25852">MNKWIDLSMPISTNHIRWKSAVEKKGNFDNGDLFEATQLQVSCHAFTHMDALSHIQKGAYNILDIAPEIFIGDFHVLDLSNRITDNFAVTAEVLKSIWPNQQKYKKFIFKTCWDTHYSYSSQEFWGNAPYITDDGAAYLASQQIEIIAFDFPQDYPIRGWLTNTMEKPLSKHVTHHHLLIKGVTLVEYLCNTKSITSSEIEALMIPIAIENTDGAPCRVLIKNKGAD</sequence>
<dbReference type="Pfam" id="PF04199">
    <property type="entry name" value="Cyclase"/>
    <property type="match status" value="1"/>
</dbReference>
<dbReference type="Proteomes" id="UP000189161">
    <property type="component" value="Unassembled WGS sequence"/>
</dbReference>
<proteinExistence type="predicted"/>
<organism evidence="1 2">
    <name type="scientific">Rodentibacter trehalosifermentans</name>
    <dbReference type="NCBI Taxonomy" id="1908263"/>
    <lineage>
        <taxon>Bacteria</taxon>
        <taxon>Pseudomonadati</taxon>
        <taxon>Pseudomonadota</taxon>
        <taxon>Gammaproteobacteria</taxon>
        <taxon>Pasteurellales</taxon>
        <taxon>Pasteurellaceae</taxon>
        <taxon>Rodentibacter</taxon>
    </lineage>
</organism>
<gene>
    <name evidence="1" type="ORF">BKK52_04595</name>
</gene>
<name>A0A1V3J1R3_9PAST</name>
<dbReference type="InterPro" id="IPR037175">
    <property type="entry name" value="KFase_sf"/>
</dbReference>
<protein>
    <submittedName>
        <fullName evidence="1">Metal-dependent hydrolase</fullName>
    </submittedName>
</protein>
<dbReference type="PANTHER" id="PTHR31118:SF32">
    <property type="entry name" value="KYNURENINE FORMAMIDASE"/>
    <property type="match status" value="1"/>
</dbReference>
<dbReference type="RefSeq" id="WP_143531386.1">
    <property type="nucleotide sequence ID" value="NZ_MLHL01000021.1"/>
</dbReference>
<reference evidence="1 2" key="1">
    <citation type="submission" date="2016-10" db="EMBL/GenBank/DDBJ databases">
        <title>Rodentibacter gen. nov. and new species.</title>
        <authorList>
            <person name="Christensen H."/>
        </authorList>
    </citation>
    <scope>NUCLEOTIDE SEQUENCE [LARGE SCALE GENOMIC DNA]</scope>
    <source>
        <strain evidence="1 2">H1987082031</strain>
    </source>
</reference>
<evidence type="ECO:0000313" key="2">
    <source>
        <dbReference type="Proteomes" id="UP000189161"/>
    </source>
</evidence>
<feature type="non-terminal residue" evidence="1">
    <location>
        <position position="227"/>
    </location>
</feature>